<protein>
    <submittedName>
        <fullName evidence="1">Uncharacterized protein</fullName>
    </submittedName>
</protein>
<organism evidence="1">
    <name type="scientific">uncultured Caudovirales phage</name>
    <dbReference type="NCBI Taxonomy" id="2100421"/>
    <lineage>
        <taxon>Viruses</taxon>
        <taxon>Duplodnaviria</taxon>
        <taxon>Heunggongvirae</taxon>
        <taxon>Uroviricota</taxon>
        <taxon>Caudoviricetes</taxon>
        <taxon>Peduoviridae</taxon>
        <taxon>Maltschvirus</taxon>
        <taxon>Maltschvirus maltsch</taxon>
    </lineage>
</organism>
<reference evidence="1" key="1">
    <citation type="submission" date="2020-05" db="EMBL/GenBank/DDBJ databases">
        <authorList>
            <person name="Chiriac C."/>
            <person name="Salcher M."/>
            <person name="Ghai R."/>
            <person name="Kavagutti S V."/>
        </authorList>
    </citation>
    <scope>NUCLEOTIDE SEQUENCE</scope>
</reference>
<gene>
    <name evidence="1" type="ORF">UFOVP245_33</name>
</gene>
<dbReference type="EMBL" id="LR798287">
    <property type="protein sequence ID" value="CAB5220828.1"/>
    <property type="molecule type" value="Genomic_DNA"/>
</dbReference>
<evidence type="ECO:0000313" key="1">
    <source>
        <dbReference type="EMBL" id="CAB5220828.1"/>
    </source>
</evidence>
<proteinExistence type="predicted"/>
<accession>A0A6J7WVG6</accession>
<name>A0A6J7WVG6_9CAUD</name>
<sequence length="111" mass="12912">MAKVVYNTCYGGYGLSDLAIKRYAELKGLSIYMKSTVWRYVMDDEFFDGDDIPRHDRVLIQVVEELGSEADGEHARLRIREVPNGSRYQIEEYDGIEWVILESEVIWETAE</sequence>